<organism evidence="2 3">
    <name type="scientific">Candidatus Iainarchaeum sp</name>
    <dbReference type="NCBI Taxonomy" id="3101447"/>
    <lineage>
        <taxon>Archaea</taxon>
        <taxon>Candidatus Iainarchaeota</taxon>
        <taxon>Candidatus Iainarchaeia</taxon>
        <taxon>Candidatus Iainarchaeales</taxon>
        <taxon>Candidatus Iainarchaeaceae</taxon>
        <taxon>Candidatus Iainarchaeum</taxon>
    </lineage>
</organism>
<evidence type="ECO:0000313" key="2">
    <source>
        <dbReference type="EMBL" id="MBI4210040.1"/>
    </source>
</evidence>
<sequence length="812" mass="84354">MIFFLLFLVPSVLADKQLMALHGRLTSSGSPLTSGDLRVLVWSAPSAGTIVYDSIADFNGYVQSGIVDVMLGSGSVALDLNQGSYYWLDLNVISSGTHYNLDFNGNDRKKFEAPIGNDINATVVKVSTSHLLFRNTAGTSEFARITSGGNVGIGTAVPNNKLGIVGDLNVLVSNSSTPSLLVTTDGNVAVNAAVVKNKFLVTGDVNISNQNGIVSSFTIDTNSTASPVKIVVDKNGLVGINNGANLVNRLSVVGDVNILTAANTTPSLFINSTDGNTGIATASPANTFQVGSSAFAVNNAQGRVGIGTLTPATILQLVNNNGTVSSLRIDSNSSASSVAFTIDKNGNVGINTTTPANRLNVVGDLNVTGVSYLGNVILLTNDINVTNINARTSYIAFINATGTENVRISADGNVGINTATSINKLNVVGDLNVQNYNGTRATLRIDSNSVESPVKIIVDANGLVGINKSTNLVNRLTIAGDVNILTNAGTTPSLYINNTDGNIAIAAAAITAGFRLDITGDTRITGDLNVIKTVKTLDLNVVRNAYFTGTTIIVTDGNFTNIGAKDTTGIVFRATGGTQLVTITNDGNVGISASAPTNKLNVVGDLNVQNYDGTRATLRIDTNSVENPVRMIIDKNGLIGIRTVTNLVSNFTLMGDLNVLTAGNVAPSLYINRTDGNIAVAGSAVTAGFRLDVTGDTRITGDLNVGKRTTTQDLNVHNKISRIATISAAAADAATAAGATCMGKAFLYDGNVTVNTTCATANSLVFLTRMAGGASDSNHLYWVGAVRVGSFDINSSRPLDRNSVAWIVFEPA</sequence>
<protein>
    <recommendedName>
        <fullName evidence="1">K1 capsule-specific polysaccharide lyase C-terminal domain-containing protein</fullName>
    </recommendedName>
</protein>
<dbReference type="AlphaFoldDB" id="A0A8T3YK36"/>
<feature type="domain" description="K1 capsule-specific polysaccharide lyase C-terminal" evidence="1">
    <location>
        <begin position="741"/>
        <end position="808"/>
    </location>
</feature>
<dbReference type="InterPro" id="IPR056204">
    <property type="entry name" value="K1-lyase_C"/>
</dbReference>
<name>A0A8T3YK36_9ARCH</name>
<reference evidence="2" key="1">
    <citation type="submission" date="2020-07" db="EMBL/GenBank/DDBJ databases">
        <title>Huge and variable diversity of episymbiotic CPR bacteria and DPANN archaea in groundwater ecosystems.</title>
        <authorList>
            <person name="He C.Y."/>
            <person name="Keren R."/>
            <person name="Whittaker M."/>
            <person name="Farag I.F."/>
            <person name="Doudna J."/>
            <person name="Cate J.H.D."/>
            <person name="Banfield J.F."/>
        </authorList>
    </citation>
    <scope>NUCLEOTIDE SEQUENCE</scope>
    <source>
        <strain evidence="2">NC_groundwater_1296_Ag_S-0.2um_52_80</strain>
    </source>
</reference>
<evidence type="ECO:0000259" key="1">
    <source>
        <dbReference type="Pfam" id="PF24146"/>
    </source>
</evidence>
<dbReference type="EMBL" id="JACQPB010000010">
    <property type="protein sequence ID" value="MBI4210040.1"/>
    <property type="molecule type" value="Genomic_DNA"/>
</dbReference>
<comment type="caution">
    <text evidence="2">The sequence shown here is derived from an EMBL/GenBank/DDBJ whole genome shotgun (WGS) entry which is preliminary data.</text>
</comment>
<dbReference type="Proteomes" id="UP000732298">
    <property type="component" value="Unassembled WGS sequence"/>
</dbReference>
<accession>A0A8T3YK36</accession>
<evidence type="ECO:0000313" key="3">
    <source>
        <dbReference type="Proteomes" id="UP000732298"/>
    </source>
</evidence>
<proteinExistence type="predicted"/>
<dbReference type="Pfam" id="PF24146">
    <property type="entry name" value="K1-lyase_C"/>
    <property type="match status" value="1"/>
</dbReference>
<gene>
    <name evidence="2" type="ORF">HY544_00845</name>
</gene>